<dbReference type="EMBL" id="KZ110598">
    <property type="protein sequence ID" value="OSX61829.1"/>
    <property type="molecule type" value="Genomic_DNA"/>
</dbReference>
<protein>
    <submittedName>
        <fullName evidence="2">Uncharacterized protein</fullName>
    </submittedName>
</protein>
<organism evidence="2 3">
    <name type="scientific">Postia placenta MAD-698-R-SB12</name>
    <dbReference type="NCBI Taxonomy" id="670580"/>
    <lineage>
        <taxon>Eukaryota</taxon>
        <taxon>Fungi</taxon>
        <taxon>Dikarya</taxon>
        <taxon>Basidiomycota</taxon>
        <taxon>Agaricomycotina</taxon>
        <taxon>Agaricomycetes</taxon>
        <taxon>Polyporales</taxon>
        <taxon>Adustoporiaceae</taxon>
        <taxon>Rhodonia</taxon>
    </lineage>
</organism>
<evidence type="ECO:0000256" key="1">
    <source>
        <dbReference type="SAM" id="MobiDB-lite"/>
    </source>
</evidence>
<gene>
    <name evidence="2" type="ORF">POSPLADRAFT_1074677</name>
</gene>
<dbReference type="GeneID" id="36327682"/>
<proteinExistence type="predicted"/>
<dbReference type="Proteomes" id="UP000194127">
    <property type="component" value="Unassembled WGS sequence"/>
</dbReference>
<feature type="region of interest" description="Disordered" evidence="1">
    <location>
        <begin position="94"/>
        <end position="118"/>
    </location>
</feature>
<feature type="region of interest" description="Disordered" evidence="1">
    <location>
        <begin position="1"/>
        <end position="25"/>
    </location>
</feature>
<feature type="region of interest" description="Disordered" evidence="1">
    <location>
        <begin position="186"/>
        <end position="225"/>
    </location>
</feature>
<dbReference type="OrthoDB" id="3171382at2759"/>
<feature type="compositionally biased region" description="Low complexity" evidence="1">
    <location>
        <begin position="1"/>
        <end position="11"/>
    </location>
</feature>
<name>A0A1X6MZM8_9APHY</name>
<dbReference type="AlphaFoldDB" id="A0A1X6MZM8"/>
<keyword evidence="3" id="KW-1185">Reference proteome</keyword>
<evidence type="ECO:0000313" key="3">
    <source>
        <dbReference type="Proteomes" id="UP000194127"/>
    </source>
</evidence>
<accession>A0A1X6MZM8</accession>
<sequence length="317" mass="35745">MSSASSSPSSSTTQPDGSKAPSPGHAFPIYWSRVPSIKIVRQPKGRYSPQVDERCLMYCAQTVRGRTEQREPWCRSMCLRRVFAHEVSRVLAASGQTASEQPAAARTKIPLPPEGQRTPSLAQLLVGAGDGEHERMDAEARRWEEGYYLWLSRSRWAAQEKLDLMQSDLERQAWWQRYKQQATERWEEQERRRGAAAKGGPPAKEAEADLSAASQQGRGRPQDVMYPKRPYPDLIGESILLPIPPSLPPIGEQVATLLAPTRRLLALTHESVDSGAQVQLMQRMWEKAWTNEPFVLARNVCSRMWERFTKGPPDDSP</sequence>
<dbReference type="RefSeq" id="XP_024338623.1">
    <property type="nucleotide sequence ID" value="XM_024482733.1"/>
</dbReference>
<evidence type="ECO:0000313" key="2">
    <source>
        <dbReference type="EMBL" id="OSX61829.1"/>
    </source>
</evidence>
<reference evidence="2 3" key="1">
    <citation type="submission" date="2017-04" db="EMBL/GenBank/DDBJ databases">
        <title>Genome Sequence of the Model Brown-Rot Fungus Postia placenta SB12.</title>
        <authorList>
            <consortium name="DOE Joint Genome Institute"/>
            <person name="Gaskell J."/>
            <person name="Kersten P."/>
            <person name="Larrondo L.F."/>
            <person name="Canessa P."/>
            <person name="Martinez D."/>
            <person name="Hibbett D."/>
            <person name="Schmoll M."/>
            <person name="Kubicek C.P."/>
            <person name="Martinez A.T."/>
            <person name="Yadav J."/>
            <person name="Master E."/>
            <person name="Magnuson J.K."/>
            <person name="James T."/>
            <person name="Yaver D."/>
            <person name="Berka R."/>
            <person name="Labutti K."/>
            <person name="Lipzen A."/>
            <person name="Aerts A."/>
            <person name="Barry K."/>
            <person name="Henrissat B."/>
            <person name="Blanchette R."/>
            <person name="Grigoriev I."/>
            <person name="Cullen D."/>
        </authorList>
    </citation>
    <scope>NUCLEOTIDE SEQUENCE [LARGE SCALE GENOMIC DNA]</scope>
    <source>
        <strain evidence="2 3">MAD-698-R-SB12</strain>
    </source>
</reference>